<dbReference type="GO" id="GO:0005829">
    <property type="term" value="C:cytosol"/>
    <property type="evidence" value="ECO:0007669"/>
    <property type="project" value="TreeGrafter"/>
</dbReference>
<dbReference type="Proteomes" id="UP000247792">
    <property type="component" value="Unassembled WGS sequence"/>
</dbReference>
<reference evidence="5 6" key="1">
    <citation type="submission" date="2018-05" db="EMBL/GenBank/DDBJ databases">
        <title>Genomic Encyclopedia of Type Strains, Phase IV (KMG-IV): sequencing the most valuable type-strain genomes for metagenomic binning, comparative biology and taxonomic classification.</title>
        <authorList>
            <person name="Goeker M."/>
        </authorList>
    </citation>
    <scope>NUCLEOTIDE SEQUENCE [LARGE SCALE GENOMIC DNA]</scope>
    <source>
        <strain evidence="5 6">DSM 19792</strain>
    </source>
</reference>
<evidence type="ECO:0000256" key="2">
    <source>
        <dbReference type="ARBA" id="ARBA00022679"/>
    </source>
</evidence>
<name>A0A318J8B0_9BURK</name>
<organism evidence="5 6">
    <name type="scientific">Undibacterium pigrum</name>
    <dbReference type="NCBI Taxonomy" id="401470"/>
    <lineage>
        <taxon>Bacteria</taxon>
        <taxon>Pseudomonadati</taxon>
        <taxon>Pseudomonadota</taxon>
        <taxon>Betaproteobacteria</taxon>
        <taxon>Burkholderiales</taxon>
        <taxon>Oxalobacteraceae</taxon>
        <taxon>Undibacterium</taxon>
    </lineage>
</organism>
<dbReference type="Pfam" id="PF07804">
    <property type="entry name" value="HipA_C"/>
    <property type="match status" value="1"/>
</dbReference>
<sequence length="189" mass="21526">MHKSRRKPLPFQIAAYLLQAGGSVFLEVVRFDRAGLKGRRPKATFAAMDGDLGMLDQKWTAVARELVRMGQLSAKDAETVEILDLYGTLIGYTDKHHGNIALSWTFKQKHHLLPAYDMLPMFYRPNTHGEIVPRTWAADLANGLELRHLPKCHDMAQQFWTAVLHDERISQAFKSTIAEQHLSTMRALF</sequence>
<dbReference type="OrthoDB" id="8555656at2"/>
<gene>
    <name evidence="5" type="ORF">DFR42_105339</name>
</gene>
<keyword evidence="6" id="KW-1185">Reference proteome</keyword>
<dbReference type="PANTHER" id="PTHR37419:SF8">
    <property type="entry name" value="TOXIN YJJJ"/>
    <property type="match status" value="1"/>
</dbReference>
<accession>A0A318J8B0</accession>
<comment type="similarity">
    <text evidence="1">Belongs to the HipA Ser/Thr kinase family.</text>
</comment>
<dbReference type="RefSeq" id="WP_110256202.1">
    <property type="nucleotide sequence ID" value="NZ_QJKB01000005.1"/>
</dbReference>
<dbReference type="InterPro" id="IPR052028">
    <property type="entry name" value="HipA_Ser/Thr_kinase"/>
</dbReference>
<proteinExistence type="inferred from homology"/>
<dbReference type="EMBL" id="QJKB01000005">
    <property type="protein sequence ID" value="PXX42676.1"/>
    <property type="molecule type" value="Genomic_DNA"/>
</dbReference>
<evidence type="ECO:0000256" key="3">
    <source>
        <dbReference type="ARBA" id="ARBA00022777"/>
    </source>
</evidence>
<evidence type="ECO:0000313" key="6">
    <source>
        <dbReference type="Proteomes" id="UP000247792"/>
    </source>
</evidence>
<keyword evidence="2" id="KW-0808">Transferase</keyword>
<evidence type="ECO:0000313" key="5">
    <source>
        <dbReference type="EMBL" id="PXX42676.1"/>
    </source>
</evidence>
<feature type="domain" description="HipA-like C-terminal" evidence="4">
    <location>
        <begin position="17"/>
        <end position="139"/>
    </location>
</feature>
<protein>
    <recommendedName>
        <fullName evidence="4">HipA-like C-terminal domain-containing protein</fullName>
    </recommendedName>
</protein>
<dbReference type="InterPro" id="IPR012893">
    <property type="entry name" value="HipA-like_C"/>
</dbReference>
<dbReference type="PANTHER" id="PTHR37419">
    <property type="entry name" value="SERINE/THREONINE-PROTEIN KINASE TOXIN HIPA"/>
    <property type="match status" value="1"/>
</dbReference>
<keyword evidence="3" id="KW-0418">Kinase</keyword>
<comment type="caution">
    <text evidence="5">The sequence shown here is derived from an EMBL/GenBank/DDBJ whole genome shotgun (WGS) entry which is preliminary data.</text>
</comment>
<evidence type="ECO:0000256" key="1">
    <source>
        <dbReference type="ARBA" id="ARBA00010164"/>
    </source>
</evidence>
<dbReference type="GO" id="GO:0004674">
    <property type="term" value="F:protein serine/threonine kinase activity"/>
    <property type="evidence" value="ECO:0007669"/>
    <property type="project" value="TreeGrafter"/>
</dbReference>
<evidence type="ECO:0000259" key="4">
    <source>
        <dbReference type="Pfam" id="PF07804"/>
    </source>
</evidence>
<dbReference type="AlphaFoldDB" id="A0A318J8B0"/>